<feature type="region of interest" description="Disordered" evidence="7">
    <location>
        <begin position="412"/>
        <end position="444"/>
    </location>
</feature>
<sequence length="939" mass="105514">MAVELEVVGRHAMLFDDDATLEFVNSKEALIEWNSLFIDRFDVRNLITSPPPSFRNLPTSYYHVGSSSLLPDDDSHLHPDLDFERFADLSSDVVDDDVPEAEQTNAGGYNCVPFSYGNPSDATDQKDSDMGLNASSFLPPFPVPENLLQNLPSTDKAHQIIARTALFVGEHGGQSEIVLRVKQGDNPTFGFLMPHHHLHPYFRYLVDHQELLKADNDSKSQEEKPNGVQASGALSLLGSVYGSGEDEDAAAEIDRGSGQTVSGGAPSAADIPKTDQSVQTLSAGDGAHKDDTVSIRPQLSKMKASIDSKHGRVSSMKINGNILSLISSSTEKTKTTSLFPLSHVETSLVDPPSDIKRSVDRIVEIILKNGKDFEAVLIEQDKKRGKFPFLLPSNQYNPYYLRVLKKAQESRISGKTFPGKDGSSWQEMDKNTAHKTKENELTSLDESDDLDLDYGKKEKFKMVIPKPKKDSLDQPSKESQQQCGVTVDATAAAAILQAATRGIRNPNLNIFSKTSHGSNLEAESSSGSVLKENGEHSHTVCSDMDIAKIAARVVGSEPNSSEERLLKQQKLKAERLRRAKMFAAMIKSGVAPLGTEPPRGSSVEPVGSGNSGLAVENIIEEVKGREGSYPPMESGVSKEVVKSVQNLSNDGNDQKLSKRRHYRSRIRDDGEEEEGSEENGEDGEEDDDKRRSAKRRKSRHSSRHHRDRSKDRHKHRRRHSSKSKESRHRQNPDSSSDEEHKHRKRRHKYEESSDEEREQCKRSRHDSSFKDEKEESKHHRRRHELDDSSEEHHKQRRSRDDSSEEESKHHKRRNRRDGSSEEESKHHKRRNRRDGSSEEESKHHKRRHHESRRKDKHKERSWKNDVLRSEEVELEEGEIRTRSSDQSLSAIGGGASREASVDASRSPKIEKRSLLPPTETTDVPDDLRAKIRAMLLATM</sequence>
<dbReference type="PANTHER" id="PTHR13161:SF15">
    <property type="entry name" value="SPLICING FACTOR, SUPPRESSOR OF WHITE-APRICOT HOMOLOG"/>
    <property type="match status" value="1"/>
</dbReference>
<evidence type="ECO:0000256" key="7">
    <source>
        <dbReference type="SAM" id="MobiDB-lite"/>
    </source>
</evidence>
<feature type="region of interest" description="Disordered" evidence="7">
    <location>
        <begin position="514"/>
        <end position="536"/>
    </location>
</feature>
<evidence type="ECO:0000256" key="4">
    <source>
        <dbReference type="ARBA" id="ARBA00023015"/>
    </source>
</evidence>
<feature type="region of interest" description="Disordered" evidence="7">
    <location>
        <begin position="246"/>
        <end position="272"/>
    </location>
</feature>
<feature type="region of interest" description="Disordered" evidence="7">
    <location>
        <begin position="590"/>
        <end position="612"/>
    </location>
</feature>
<feature type="domain" description="SURP motif" evidence="8">
    <location>
        <begin position="358"/>
        <end position="400"/>
    </location>
</feature>
<organism evidence="9 10">
    <name type="scientific">Saponaria officinalis</name>
    <name type="common">Common soapwort</name>
    <name type="synonym">Lychnis saponaria</name>
    <dbReference type="NCBI Taxonomy" id="3572"/>
    <lineage>
        <taxon>Eukaryota</taxon>
        <taxon>Viridiplantae</taxon>
        <taxon>Streptophyta</taxon>
        <taxon>Embryophyta</taxon>
        <taxon>Tracheophyta</taxon>
        <taxon>Spermatophyta</taxon>
        <taxon>Magnoliopsida</taxon>
        <taxon>eudicotyledons</taxon>
        <taxon>Gunneridae</taxon>
        <taxon>Pentapetalae</taxon>
        <taxon>Caryophyllales</taxon>
        <taxon>Caryophyllaceae</taxon>
        <taxon>Caryophylleae</taxon>
        <taxon>Saponaria</taxon>
    </lineage>
</organism>
<keyword evidence="5" id="KW-0804">Transcription</keyword>
<feature type="compositionally biased region" description="Basic and acidic residues" evidence="7">
    <location>
        <begin position="861"/>
        <end position="883"/>
    </location>
</feature>
<dbReference type="SMART" id="SM00648">
    <property type="entry name" value="SWAP"/>
    <property type="match status" value="2"/>
</dbReference>
<dbReference type="GO" id="GO:0003723">
    <property type="term" value="F:RNA binding"/>
    <property type="evidence" value="ECO:0007669"/>
    <property type="project" value="UniProtKB-KW"/>
</dbReference>
<dbReference type="Pfam" id="PF01805">
    <property type="entry name" value="Surp"/>
    <property type="match status" value="2"/>
</dbReference>
<dbReference type="SMART" id="SM01141">
    <property type="entry name" value="DRY_EERY"/>
    <property type="match status" value="1"/>
</dbReference>
<dbReference type="InterPro" id="IPR019147">
    <property type="entry name" value="SWAP_N_domain"/>
</dbReference>
<dbReference type="Pfam" id="PF09750">
    <property type="entry name" value="DRY_EERY"/>
    <property type="match status" value="1"/>
</dbReference>
<feature type="domain" description="SURP motif" evidence="8">
    <location>
        <begin position="160"/>
        <end position="202"/>
    </location>
</feature>
<evidence type="ECO:0000256" key="6">
    <source>
        <dbReference type="ARBA" id="ARBA00023187"/>
    </source>
</evidence>
<dbReference type="EMBL" id="JBDFQZ010000009">
    <property type="protein sequence ID" value="KAK9689219.1"/>
    <property type="molecule type" value="Genomic_DNA"/>
</dbReference>
<feature type="compositionally biased region" description="Basic and acidic residues" evidence="7">
    <location>
        <begin position="816"/>
        <end position="825"/>
    </location>
</feature>
<keyword evidence="6" id="KW-0508">mRNA splicing</keyword>
<dbReference type="Gene3D" id="1.10.10.790">
    <property type="entry name" value="Surp module"/>
    <property type="match status" value="2"/>
</dbReference>
<feature type="compositionally biased region" description="Basic and acidic residues" evidence="7">
    <location>
        <begin position="427"/>
        <end position="440"/>
    </location>
</feature>
<keyword evidence="4" id="KW-0805">Transcription regulation</keyword>
<feature type="compositionally biased region" description="Basic and acidic residues" evidence="7">
    <location>
        <begin position="833"/>
        <end position="842"/>
    </location>
</feature>
<evidence type="ECO:0000313" key="9">
    <source>
        <dbReference type="EMBL" id="KAK9689219.1"/>
    </source>
</evidence>
<dbReference type="InterPro" id="IPR035967">
    <property type="entry name" value="SWAP/Surp_sf"/>
</dbReference>
<keyword evidence="1" id="KW-0507">mRNA processing</keyword>
<comment type="caution">
    <text evidence="9">The sequence shown here is derived from an EMBL/GenBank/DDBJ whole genome shotgun (WGS) entry which is preliminary data.</text>
</comment>
<gene>
    <name evidence="9" type="ORF">RND81_09G044300</name>
</gene>
<feature type="compositionally biased region" description="Acidic residues" evidence="7">
    <location>
        <begin position="669"/>
        <end position="687"/>
    </location>
</feature>
<evidence type="ECO:0000259" key="8">
    <source>
        <dbReference type="PROSITE" id="PS50128"/>
    </source>
</evidence>
<dbReference type="AlphaFoldDB" id="A0AAW1IHW8"/>
<dbReference type="Proteomes" id="UP001443914">
    <property type="component" value="Unassembled WGS sequence"/>
</dbReference>
<reference evidence="9" key="1">
    <citation type="submission" date="2024-03" db="EMBL/GenBank/DDBJ databases">
        <title>WGS assembly of Saponaria officinalis var. Norfolk2.</title>
        <authorList>
            <person name="Jenkins J."/>
            <person name="Shu S."/>
            <person name="Grimwood J."/>
            <person name="Barry K."/>
            <person name="Goodstein D."/>
            <person name="Schmutz J."/>
            <person name="Leebens-Mack J."/>
            <person name="Osbourn A."/>
        </authorList>
    </citation>
    <scope>NUCLEOTIDE SEQUENCE [LARGE SCALE GENOMIC DNA]</scope>
    <source>
        <strain evidence="9">JIC</strain>
    </source>
</reference>
<keyword evidence="2" id="KW-0677">Repeat</keyword>
<feature type="compositionally biased region" description="Basic residues" evidence="7">
    <location>
        <begin position="691"/>
        <end position="721"/>
    </location>
</feature>
<protein>
    <recommendedName>
        <fullName evidence="8">SURP motif domain-containing protein</fullName>
    </recommendedName>
</protein>
<name>A0AAW1IHW8_SAPOF</name>
<dbReference type="InterPro" id="IPR000061">
    <property type="entry name" value="Surp"/>
</dbReference>
<dbReference type="SUPFAM" id="SSF109905">
    <property type="entry name" value="Surp module (SWAP domain)"/>
    <property type="match status" value="2"/>
</dbReference>
<evidence type="ECO:0000256" key="3">
    <source>
        <dbReference type="ARBA" id="ARBA00022884"/>
    </source>
</evidence>
<dbReference type="PANTHER" id="PTHR13161">
    <property type="entry name" value="SPLICING FACTOR SUPPRESSOR OF WHITE APRICOT"/>
    <property type="match status" value="1"/>
</dbReference>
<dbReference type="PROSITE" id="PS50128">
    <property type="entry name" value="SURP"/>
    <property type="match status" value="2"/>
</dbReference>
<evidence type="ECO:0000256" key="1">
    <source>
        <dbReference type="ARBA" id="ARBA00022664"/>
    </source>
</evidence>
<keyword evidence="10" id="KW-1185">Reference proteome</keyword>
<proteinExistence type="predicted"/>
<evidence type="ECO:0000256" key="5">
    <source>
        <dbReference type="ARBA" id="ARBA00023163"/>
    </source>
</evidence>
<feature type="region of interest" description="Disordered" evidence="7">
    <location>
        <begin position="645"/>
        <end position="925"/>
    </location>
</feature>
<feature type="compositionally biased region" description="Basic residues" evidence="7">
    <location>
        <begin position="843"/>
        <end position="860"/>
    </location>
</feature>
<evidence type="ECO:0000256" key="2">
    <source>
        <dbReference type="ARBA" id="ARBA00022737"/>
    </source>
</evidence>
<evidence type="ECO:0000313" key="10">
    <source>
        <dbReference type="Proteomes" id="UP001443914"/>
    </source>
</evidence>
<dbReference type="GO" id="GO:0000395">
    <property type="term" value="P:mRNA 5'-splice site recognition"/>
    <property type="evidence" value="ECO:0007669"/>
    <property type="project" value="TreeGrafter"/>
</dbReference>
<feature type="compositionally biased region" description="Basic and acidic residues" evidence="7">
    <location>
        <begin position="722"/>
        <end position="731"/>
    </location>
</feature>
<dbReference type="InterPro" id="IPR040397">
    <property type="entry name" value="SWAP"/>
</dbReference>
<accession>A0AAW1IHW8</accession>
<feature type="compositionally biased region" description="Polar residues" evidence="7">
    <location>
        <begin position="514"/>
        <end position="528"/>
    </location>
</feature>
<feature type="compositionally biased region" description="Basic and acidic residues" evidence="7">
    <location>
        <begin position="758"/>
        <end position="808"/>
    </location>
</feature>
<keyword evidence="3" id="KW-0694">RNA-binding</keyword>